<accession>A0A2T1M0V6</accession>
<dbReference type="SMART" id="SM00849">
    <property type="entry name" value="Lactamase_B"/>
    <property type="match status" value="1"/>
</dbReference>
<reference evidence="3 4" key="2">
    <citation type="submission" date="2018-03" db="EMBL/GenBank/DDBJ databases">
        <authorList>
            <person name="Keele B.F."/>
        </authorList>
    </citation>
    <scope>NUCLEOTIDE SEQUENCE [LARGE SCALE GENOMIC DNA]</scope>
    <source>
        <strain evidence="3 4">CCALA 016</strain>
    </source>
</reference>
<dbReference type="PANTHER" id="PTHR42773:SF3">
    <property type="entry name" value="SLR0630 PROTEIN"/>
    <property type="match status" value="1"/>
</dbReference>
<dbReference type="Gene3D" id="3.60.15.10">
    <property type="entry name" value="Ribonuclease Z/Hydroxyacylglutathione hydrolase-like"/>
    <property type="match status" value="1"/>
</dbReference>
<feature type="region of interest" description="Disordered" evidence="1">
    <location>
        <begin position="1"/>
        <end position="22"/>
    </location>
</feature>
<protein>
    <submittedName>
        <fullName evidence="3">MBL fold metallo-hydrolase</fullName>
    </submittedName>
</protein>
<dbReference type="PANTHER" id="PTHR42773">
    <property type="entry name" value="METALLO-BETA-LACTAMASE-RELATED"/>
    <property type="match status" value="1"/>
</dbReference>
<evidence type="ECO:0000313" key="4">
    <source>
        <dbReference type="Proteomes" id="UP000239001"/>
    </source>
</evidence>
<reference evidence="3 4" key="1">
    <citation type="submission" date="2018-03" db="EMBL/GenBank/DDBJ databases">
        <title>The ancient ancestry and fast evolution of plastids.</title>
        <authorList>
            <person name="Moore K.R."/>
            <person name="Magnabosco C."/>
            <person name="Momper L."/>
            <person name="Gold D.A."/>
            <person name="Bosak T."/>
            <person name="Fournier G.P."/>
        </authorList>
    </citation>
    <scope>NUCLEOTIDE SEQUENCE [LARGE SCALE GENOMIC DNA]</scope>
    <source>
        <strain evidence="3 4">CCALA 016</strain>
    </source>
</reference>
<dbReference type="AlphaFoldDB" id="A0A2T1M0V6"/>
<keyword evidence="3" id="KW-0378">Hydrolase</keyword>
<dbReference type="RefSeq" id="WP_106455752.1">
    <property type="nucleotide sequence ID" value="NZ_PXOH01000004.1"/>
</dbReference>
<sequence>MSSNLDQHLSNDSPSPLSEISVSTSRLEKKPRQLLDGLFAFPPNRETLGGTSYLIVENGGNILLDAPAFLEVNQRFLQEIGVRWWFFTHRGNHGKSVKALQSALNCEILVQEQEAYLLPEIPVTPFRQEIILSPDCYGFWTSGHSPGSACLYWKRHQGVLFSGRHLMPNQQGEPMPLRTAKTFHWPRQLRNVKKISDRFSNDSLSYLCPGANTGFLRGKGLIEQPLQYICTLDLDLLSHAPAIF</sequence>
<evidence type="ECO:0000313" key="3">
    <source>
        <dbReference type="EMBL" id="PSF38311.1"/>
    </source>
</evidence>
<dbReference type="InterPro" id="IPR036866">
    <property type="entry name" value="RibonucZ/Hydroxyglut_hydro"/>
</dbReference>
<proteinExistence type="predicted"/>
<evidence type="ECO:0000256" key="1">
    <source>
        <dbReference type="SAM" id="MobiDB-lite"/>
    </source>
</evidence>
<feature type="domain" description="Metallo-beta-lactamase" evidence="2">
    <location>
        <begin position="49"/>
        <end position="211"/>
    </location>
</feature>
<name>A0A2T1M0V6_9CHRO</name>
<organism evidence="3 4">
    <name type="scientific">Aphanothece hegewaldii CCALA 016</name>
    <dbReference type="NCBI Taxonomy" id="2107694"/>
    <lineage>
        <taxon>Bacteria</taxon>
        <taxon>Bacillati</taxon>
        <taxon>Cyanobacteriota</taxon>
        <taxon>Cyanophyceae</taxon>
        <taxon>Oscillatoriophycideae</taxon>
        <taxon>Chroococcales</taxon>
        <taxon>Aphanothecaceae</taxon>
        <taxon>Aphanothece</taxon>
    </lineage>
</organism>
<dbReference type="GO" id="GO:0016787">
    <property type="term" value="F:hydrolase activity"/>
    <property type="evidence" value="ECO:0007669"/>
    <property type="project" value="UniProtKB-KW"/>
</dbReference>
<keyword evidence="4" id="KW-1185">Reference proteome</keyword>
<gene>
    <name evidence="3" type="ORF">C7H19_04770</name>
</gene>
<dbReference type="Proteomes" id="UP000239001">
    <property type="component" value="Unassembled WGS sequence"/>
</dbReference>
<dbReference type="InterPro" id="IPR001279">
    <property type="entry name" value="Metallo-B-lactamas"/>
</dbReference>
<evidence type="ECO:0000259" key="2">
    <source>
        <dbReference type="SMART" id="SM00849"/>
    </source>
</evidence>
<dbReference type="EMBL" id="PXOH01000004">
    <property type="protein sequence ID" value="PSF38311.1"/>
    <property type="molecule type" value="Genomic_DNA"/>
</dbReference>
<comment type="caution">
    <text evidence="3">The sequence shown here is derived from an EMBL/GenBank/DDBJ whole genome shotgun (WGS) entry which is preliminary data.</text>
</comment>
<dbReference type="OrthoDB" id="9802991at2"/>
<dbReference type="SUPFAM" id="SSF56281">
    <property type="entry name" value="Metallo-hydrolase/oxidoreductase"/>
    <property type="match status" value="1"/>
</dbReference>